<reference evidence="1" key="1">
    <citation type="submission" date="2020-05" db="EMBL/GenBank/DDBJ databases">
        <authorList>
            <person name="Chiriac C."/>
            <person name="Salcher M."/>
            <person name="Ghai R."/>
            <person name="Kavagutti S V."/>
        </authorList>
    </citation>
    <scope>NUCLEOTIDE SEQUENCE</scope>
</reference>
<dbReference type="Pfam" id="PF04237">
    <property type="entry name" value="YjbR"/>
    <property type="match status" value="1"/>
</dbReference>
<organism evidence="1">
    <name type="scientific">freshwater metagenome</name>
    <dbReference type="NCBI Taxonomy" id="449393"/>
    <lineage>
        <taxon>unclassified sequences</taxon>
        <taxon>metagenomes</taxon>
        <taxon>ecological metagenomes</taxon>
    </lineage>
</organism>
<proteinExistence type="predicted"/>
<dbReference type="InterPro" id="IPR058532">
    <property type="entry name" value="YjbR/MT2646/Rv2570-like"/>
</dbReference>
<dbReference type="SUPFAM" id="SSF142906">
    <property type="entry name" value="YjbR-like"/>
    <property type="match status" value="1"/>
</dbReference>
<name>A0A6J6PJK0_9ZZZZ</name>
<accession>A0A6J6PJK0</accession>
<evidence type="ECO:0000313" key="1">
    <source>
        <dbReference type="EMBL" id="CAB4698682.1"/>
    </source>
</evidence>
<protein>
    <submittedName>
        <fullName evidence="1">Unannotated protein</fullName>
    </submittedName>
</protein>
<sequence length="130" mass="14362">MAHPQMFRDDDPALARLRELALALPGAEVKVSHGRPAFFTTKVFAYYGGSLKANDGWVEHASCVLVLLEPDEREALLLEDRTFVPAYLGPSGWLGIDLPELDDVDGWTEVAELLDASFRRTAPGRLVARL</sequence>
<gene>
    <name evidence="1" type="ORF">UFOPK2579_00821</name>
</gene>
<dbReference type="EMBL" id="CAEZXR010000076">
    <property type="protein sequence ID" value="CAB4698682.1"/>
    <property type="molecule type" value="Genomic_DNA"/>
</dbReference>
<dbReference type="AlphaFoldDB" id="A0A6J6PJK0"/>
<dbReference type="InterPro" id="IPR038056">
    <property type="entry name" value="YjbR-like_sf"/>
</dbReference>
<dbReference type="Gene3D" id="3.90.1150.30">
    <property type="match status" value="1"/>
</dbReference>